<accession>A0ABY8FR16</accession>
<reference evidence="3 4" key="1">
    <citation type="submission" date="2023-03" db="EMBL/GenBank/DDBJ databases">
        <title>Altererythrobacter sp. CAU 1644 isolated from sand.</title>
        <authorList>
            <person name="Kim W."/>
        </authorList>
    </citation>
    <scope>NUCLEOTIDE SEQUENCE [LARGE SCALE GENOMIC DNA]</scope>
    <source>
        <strain evidence="3 4">CAU 1644</strain>
    </source>
</reference>
<protein>
    <submittedName>
        <fullName evidence="3">Thioredoxin domain-containing protein</fullName>
    </submittedName>
</protein>
<feature type="chain" id="PRO_5045505249" evidence="1">
    <location>
        <begin position="23"/>
        <end position="222"/>
    </location>
</feature>
<keyword evidence="1" id="KW-0732">Signal</keyword>
<dbReference type="Gene3D" id="3.40.30.10">
    <property type="entry name" value="Glutaredoxin"/>
    <property type="match status" value="1"/>
</dbReference>
<dbReference type="Proteomes" id="UP001215827">
    <property type="component" value="Chromosome"/>
</dbReference>
<dbReference type="InterPro" id="IPR036249">
    <property type="entry name" value="Thioredoxin-like_sf"/>
</dbReference>
<keyword evidence="4" id="KW-1185">Reference proteome</keyword>
<evidence type="ECO:0000259" key="2">
    <source>
        <dbReference type="Pfam" id="PF13462"/>
    </source>
</evidence>
<dbReference type="Pfam" id="PF13462">
    <property type="entry name" value="Thioredoxin_4"/>
    <property type="match status" value="1"/>
</dbReference>
<proteinExistence type="predicted"/>
<feature type="signal peptide" evidence="1">
    <location>
        <begin position="1"/>
        <end position="22"/>
    </location>
</feature>
<name>A0ABY8FR16_9SPHN</name>
<gene>
    <name evidence="3" type="ORF">P7228_11145</name>
</gene>
<sequence length="222" mass="24217">MKKLLRTGGLAVAALLSIGASGNWNTTVVDTDRGYLFGNPEAEVTLIEFASYTCPHCAHFTNEGEPALQLAYIGPGKLKFEIRPFVRNVVDLVASRLVECGGEEKSLQTHTMFMTRQPYWLARAQNATPAQVQIWTKGDAYGFRAVASSLGFYDMMESRGVNRVAVDKCLADKPAIDALIANTKADAVEYGVKGTPSFALNGKLLDGVHGWEPLEKVLKSQF</sequence>
<evidence type="ECO:0000313" key="4">
    <source>
        <dbReference type="Proteomes" id="UP001215827"/>
    </source>
</evidence>
<organism evidence="3 4">
    <name type="scientific">Altererythrobacter arenosus</name>
    <dbReference type="NCBI Taxonomy" id="3032592"/>
    <lineage>
        <taxon>Bacteria</taxon>
        <taxon>Pseudomonadati</taxon>
        <taxon>Pseudomonadota</taxon>
        <taxon>Alphaproteobacteria</taxon>
        <taxon>Sphingomonadales</taxon>
        <taxon>Erythrobacteraceae</taxon>
        <taxon>Altererythrobacter</taxon>
    </lineage>
</organism>
<dbReference type="EMBL" id="CP121106">
    <property type="protein sequence ID" value="WFL76550.1"/>
    <property type="molecule type" value="Genomic_DNA"/>
</dbReference>
<dbReference type="Gene3D" id="1.10.40.110">
    <property type="match status" value="1"/>
</dbReference>
<dbReference type="SUPFAM" id="SSF52833">
    <property type="entry name" value="Thioredoxin-like"/>
    <property type="match status" value="1"/>
</dbReference>
<feature type="domain" description="Thioredoxin-like fold" evidence="2">
    <location>
        <begin position="33"/>
        <end position="219"/>
    </location>
</feature>
<evidence type="ECO:0000256" key="1">
    <source>
        <dbReference type="SAM" id="SignalP"/>
    </source>
</evidence>
<dbReference type="RefSeq" id="WP_278015315.1">
    <property type="nucleotide sequence ID" value="NZ_CP121106.1"/>
</dbReference>
<dbReference type="InterPro" id="IPR012336">
    <property type="entry name" value="Thioredoxin-like_fold"/>
</dbReference>
<evidence type="ECO:0000313" key="3">
    <source>
        <dbReference type="EMBL" id="WFL76550.1"/>
    </source>
</evidence>